<dbReference type="RefSeq" id="XP_070914152.1">
    <property type="nucleotide sequence ID" value="XM_071058051.1"/>
</dbReference>
<dbReference type="PANTHER" id="PTHR14187">
    <property type="entry name" value="ALPHA KINASE/ELONGATION FACTOR 2 KINASE"/>
    <property type="match status" value="1"/>
</dbReference>
<dbReference type="SUPFAM" id="SSF53067">
    <property type="entry name" value="Actin-like ATPase domain"/>
    <property type="match status" value="1"/>
</dbReference>
<dbReference type="PANTHER" id="PTHR14187:SF5">
    <property type="entry name" value="HEAT SHOCK 70 KDA PROTEIN 12A"/>
    <property type="match status" value="1"/>
</dbReference>
<evidence type="ECO:0008006" key="3">
    <source>
        <dbReference type="Google" id="ProtNLM"/>
    </source>
</evidence>
<dbReference type="EMBL" id="BAAFSV010000001">
    <property type="protein sequence ID" value="GAB1312419.1"/>
    <property type="molecule type" value="Genomic_DNA"/>
</dbReference>
<protein>
    <recommendedName>
        <fullName evidence="3">Actin-like ATPase domain-containing protein</fullName>
    </recommendedName>
</protein>
<dbReference type="Gene3D" id="3.30.420.40">
    <property type="match status" value="2"/>
</dbReference>
<comment type="caution">
    <text evidence="1">The sequence shown here is derived from an EMBL/GenBank/DDBJ whole genome shotgun (WGS) entry which is preliminary data.</text>
</comment>
<keyword evidence="2" id="KW-1185">Reference proteome</keyword>
<dbReference type="Proteomes" id="UP001628179">
    <property type="component" value="Unassembled WGS sequence"/>
</dbReference>
<reference evidence="1 2" key="1">
    <citation type="submission" date="2024-09" db="EMBL/GenBank/DDBJ databases">
        <title>Itraconazole resistance in Madurella fahalii resulting from another homologue of gene encoding cytochrome P450 14-alpha sterol demethylase (CYP51).</title>
        <authorList>
            <person name="Yoshioka I."/>
            <person name="Fahal A.H."/>
            <person name="Kaneko S."/>
            <person name="Yaguchi T."/>
        </authorList>
    </citation>
    <scope>NUCLEOTIDE SEQUENCE [LARGE SCALE GENOMIC DNA]</scope>
    <source>
        <strain evidence="1 2">IFM 68171</strain>
    </source>
</reference>
<organism evidence="1 2">
    <name type="scientific">Madurella fahalii</name>
    <dbReference type="NCBI Taxonomy" id="1157608"/>
    <lineage>
        <taxon>Eukaryota</taxon>
        <taxon>Fungi</taxon>
        <taxon>Dikarya</taxon>
        <taxon>Ascomycota</taxon>
        <taxon>Pezizomycotina</taxon>
        <taxon>Sordariomycetes</taxon>
        <taxon>Sordariomycetidae</taxon>
        <taxon>Sordariales</taxon>
        <taxon>Sordariales incertae sedis</taxon>
        <taxon>Madurella</taxon>
    </lineage>
</organism>
<accession>A0ABQ0G434</accession>
<evidence type="ECO:0000313" key="2">
    <source>
        <dbReference type="Proteomes" id="UP001628179"/>
    </source>
</evidence>
<dbReference type="GeneID" id="98173374"/>
<dbReference type="InterPro" id="IPR043129">
    <property type="entry name" value="ATPase_NBD"/>
</dbReference>
<proteinExistence type="predicted"/>
<dbReference type="Gene3D" id="3.90.640.10">
    <property type="entry name" value="Actin, Chain A, domain 4"/>
    <property type="match status" value="1"/>
</dbReference>
<name>A0ABQ0G434_9PEZI</name>
<dbReference type="CDD" id="cd10170">
    <property type="entry name" value="ASKHA_NBD_HSP70"/>
    <property type="match status" value="1"/>
</dbReference>
<sequence>MADYSFISVGIDFGVSTSGVSYCIMPSNQAGNPVTSILLRNGSSHMEPSELGASGSWGSGIHAHEKKFDLFKLSLLHCDDLPRDDRHPERLTMIMQALDKIHGAGFRGVDIGALPRGGRRAIDVCDLHFVFGIPAVWNEVATLRMRQAIDSSGILTSVGRPVTMDFVVEPEAAAIAIIPQLCQSDSLMIGHTIVICDCGGGTVDVISYKVTSLSPIGVKECVPGEGRLLGSMFLRPTFEAWIKTEVARHLGADREVIDIARLDSEIEVAWTAAHGVAADALGTWSHWMRIWHIGGDQLPPLQLAGTDVIGGLRILTDDIMALTETQVQSVAKHLGCEPHRIVVVGGFGCNRFLQSEFVRRFGQEKMCFTNLEGMHAVKNGAALTGLWQKLDSITTAGAWQGQANARKAVTVRSRVSPYSYGFWDGTKSENEITWFIRKGDEIAVGSPLQIVLPARAFKRQGNVQGRDHAYVRIYRVPMTMPMVSTTEGTPGLTELCHVRCFEASLLDLRAQVQLGIQMKGRLVKFDVIYQGVTNPKRLFEVHSLIAA</sequence>
<gene>
    <name evidence="1" type="ORF">MFIFM68171_02629</name>
</gene>
<evidence type="ECO:0000313" key="1">
    <source>
        <dbReference type="EMBL" id="GAB1312419.1"/>
    </source>
</evidence>